<keyword evidence="1" id="KW-1133">Transmembrane helix</keyword>
<comment type="caution">
    <text evidence="2">The sequence shown here is derived from an EMBL/GenBank/DDBJ whole genome shotgun (WGS) entry which is preliminary data.</text>
</comment>
<evidence type="ECO:0000256" key="1">
    <source>
        <dbReference type="SAM" id="Phobius"/>
    </source>
</evidence>
<accession>A0A1F5I4K9</accession>
<feature type="transmembrane region" description="Helical" evidence="1">
    <location>
        <begin position="12"/>
        <end position="28"/>
    </location>
</feature>
<dbReference type="Proteomes" id="UP000179227">
    <property type="component" value="Unassembled WGS sequence"/>
</dbReference>
<gene>
    <name evidence="2" type="ORF">A3A60_04635</name>
</gene>
<keyword evidence="1" id="KW-0472">Membrane</keyword>
<dbReference type="EMBL" id="MFBS01000002">
    <property type="protein sequence ID" value="OGE11235.1"/>
    <property type="molecule type" value="Genomic_DNA"/>
</dbReference>
<dbReference type="STRING" id="1797729.A3A60_04635"/>
<sequence length="85" mass="9349">MNSKVIEKLAHTILYFGFVVGVVAVYMARASGHGQLLIVIILVAYYLIWGFSYHSARKDLSARVAAEYLVISLIALLAAFIIFAS</sequence>
<organism evidence="2 3">
    <name type="scientific">Candidatus Curtissbacteria bacterium RIFCSPLOWO2_01_FULL_42_26</name>
    <dbReference type="NCBI Taxonomy" id="1797729"/>
    <lineage>
        <taxon>Bacteria</taxon>
        <taxon>Candidatus Curtissiibacteriota</taxon>
    </lineage>
</organism>
<feature type="transmembrane region" description="Helical" evidence="1">
    <location>
        <begin position="34"/>
        <end position="53"/>
    </location>
</feature>
<proteinExistence type="predicted"/>
<keyword evidence="1" id="KW-0812">Transmembrane</keyword>
<evidence type="ECO:0000313" key="2">
    <source>
        <dbReference type="EMBL" id="OGE11235.1"/>
    </source>
</evidence>
<evidence type="ECO:0000313" key="3">
    <source>
        <dbReference type="Proteomes" id="UP000179227"/>
    </source>
</evidence>
<reference evidence="2 3" key="1">
    <citation type="journal article" date="2016" name="Nat. Commun.">
        <title>Thousands of microbial genomes shed light on interconnected biogeochemical processes in an aquifer system.</title>
        <authorList>
            <person name="Anantharaman K."/>
            <person name="Brown C.T."/>
            <person name="Hug L.A."/>
            <person name="Sharon I."/>
            <person name="Castelle C.J."/>
            <person name="Probst A.J."/>
            <person name="Thomas B.C."/>
            <person name="Singh A."/>
            <person name="Wilkins M.J."/>
            <person name="Karaoz U."/>
            <person name="Brodie E.L."/>
            <person name="Williams K.H."/>
            <person name="Hubbard S.S."/>
            <person name="Banfield J.F."/>
        </authorList>
    </citation>
    <scope>NUCLEOTIDE SEQUENCE [LARGE SCALE GENOMIC DNA]</scope>
</reference>
<protein>
    <submittedName>
        <fullName evidence="2">Uncharacterized protein</fullName>
    </submittedName>
</protein>
<feature type="transmembrane region" description="Helical" evidence="1">
    <location>
        <begin position="65"/>
        <end position="84"/>
    </location>
</feature>
<name>A0A1F5I4K9_9BACT</name>
<dbReference type="AlphaFoldDB" id="A0A1F5I4K9"/>